<name>A0A9J5X1S4_SOLCO</name>
<keyword evidence="2" id="KW-1185">Reference proteome</keyword>
<reference evidence="1 2" key="1">
    <citation type="submission" date="2020-09" db="EMBL/GenBank/DDBJ databases">
        <title>De no assembly of potato wild relative species, Solanum commersonii.</title>
        <authorList>
            <person name="Cho K."/>
        </authorList>
    </citation>
    <scope>NUCLEOTIDE SEQUENCE [LARGE SCALE GENOMIC DNA]</scope>
    <source>
        <strain evidence="1">LZ3.2</strain>
        <tissue evidence="1">Leaf</tissue>
    </source>
</reference>
<comment type="caution">
    <text evidence="1">The sequence shown here is derived from an EMBL/GenBank/DDBJ whole genome shotgun (WGS) entry which is preliminary data.</text>
</comment>
<evidence type="ECO:0000313" key="1">
    <source>
        <dbReference type="EMBL" id="KAG5581381.1"/>
    </source>
</evidence>
<proteinExistence type="predicted"/>
<dbReference type="EMBL" id="JACXVP010000010">
    <property type="protein sequence ID" value="KAG5581381.1"/>
    <property type="molecule type" value="Genomic_DNA"/>
</dbReference>
<dbReference type="AlphaFoldDB" id="A0A9J5X1S4"/>
<gene>
    <name evidence="1" type="ORF">H5410_052008</name>
</gene>
<organism evidence="1 2">
    <name type="scientific">Solanum commersonii</name>
    <name type="common">Commerson's wild potato</name>
    <name type="synonym">Commerson's nightshade</name>
    <dbReference type="NCBI Taxonomy" id="4109"/>
    <lineage>
        <taxon>Eukaryota</taxon>
        <taxon>Viridiplantae</taxon>
        <taxon>Streptophyta</taxon>
        <taxon>Embryophyta</taxon>
        <taxon>Tracheophyta</taxon>
        <taxon>Spermatophyta</taxon>
        <taxon>Magnoliopsida</taxon>
        <taxon>eudicotyledons</taxon>
        <taxon>Gunneridae</taxon>
        <taxon>Pentapetalae</taxon>
        <taxon>asterids</taxon>
        <taxon>lamiids</taxon>
        <taxon>Solanales</taxon>
        <taxon>Solanaceae</taxon>
        <taxon>Solanoideae</taxon>
        <taxon>Solaneae</taxon>
        <taxon>Solanum</taxon>
    </lineage>
</organism>
<sequence>MQDSALLCNGLQFLLYPAIPLHHLGACFQNNREYLFGPTIFQSHSDSLDLCLEVIIILHPLDFSIHKITFHISYTICSGARAWIAFRGAI</sequence>
<accession>A0A9J5X1S4</accession>
<dbReference type="Proteomes" id="UP000824120">
    <property type="component" value="Chromosome 10"/>
</dbReference>
<protein>
    <submittedName>
        <fullName evidence="1">Uncharacterized protein</fullName>
    </submittedName>
</protein>
<evidence type="ECO:0000313" key="2">
    <source>
        <dbReference type="Proteomes" id="UP000824120"/>
    </source>
</evidence>